<dbReference type="PANTHER" id="PTHR43877">
    <property type="entry name" value="AMINOALKYLPHOSPHONATE N-ACETYLTRANSFERASE-RELATED-RELATED"/>
    <property type="match status" value="1"/>
</dbReference>
<evidence type="ECO:0000313" key="5">
    <source>
        <dbReference type="EMBL" id="HIZ37579.1"/>
    </source>
</evidence>
<feature type="domain" description="N-acetyltransferase" evidence="4">
    <location>
        <begin position="8"/>
        <end position="167"/>
    </location>
</feature>
<reference evidence="5" key="1">
    <citation type="journal article" date="2021" name="PeerJ">
        <title>Extensive microbial diversity within the chicken gut microbiome revealed by metagenomics and culture.</title>
        <authorList>
            <person name="Gilroy R."/>
            <person name="Ravi A."/>
            <person name="Getino M."/>
            <person name="Pursley I."/>
            <person name="Horton D.L."/>
            <person name="Alikhan N.F."/>
            <person name="Baker D."/>
            <person name="Gharbi K."/>
            <person name="Hall N."/>
            <person name="Watson M."/>
            <person name="Adriaenssens E.M."/>
            <person name="Foster-Nyarko E."/>
            <person name="Jarju S."/>
            <person name="Secka A."/>
            <person name="Antonio M."/>
            <person name="Oren A."/>
            <person name="Chaudhuri R.R."/>
            <person name="La Ragione R."/>
            <person name="Hildebrand F."/>
            <person name="Pallen M.J."/>
        </authorList>
    </citation>
    <scope>NUCLEOTIDE SEQUENCE</scope>
    <source>
        <strain evidence="5">ChiGjej4B4-7305</strain>
    </source>
</reference>
<dbReference type="PANTHER" id="PTHR43877:SF1">
    <property type="entry name" value="ACETYLTRANSFERASE"/>
    <property type="match status" value="1"/>
</dbReference>
<evidence type="ECO:0000256" key="2">
    <source>
        <dbReference type="ARBA" id="ARBA00023315"/>
    </source>
</evidence>
<dbReference type="EMBL" id="DXBY01000303">
    <property type="protein sequence ID" value="HIZ37579.1"/>
    <property type="molecule type" value="Genomic_DNA"/>
</dbReference>
<accession>A0A9D2EH81</accession>
<comment type="caution">
    <text evidence="5">The sequence shown here is derived from an EMBL/GenBank/DDBJ whole genome shotgun (WGS) entry which is preliminary data.</text>
</comment>
<dbReference type="Pfam" id="PF00583">
    <property type="entry name" value="Acetyltransf_1"/>
    <property type="match status" value="1"/>
</dbReference>
<evidence type="ECO:0000256" key="3">
    <source>
        <dbReference type="SAM" id="MobiDB-lite"/>
    </source>
</evidence>
<dbReference type="SUPFAM" id="SSF55729">
    <property type="entry name" value="Acyl-CoA N-acyltransferases (Nat)"/>
    <property type="match status" value="1"/>
</dbReference>
<sequence length="234" mass="25418">MPAVRSAVTARPATEDDLGAVVPVIRAARADSPLGPQFVAPSTDTLAEQLRTWYGMPGSTLVIAQSEDRVIGFALAQVVPPNLFSDVSYVQLEALYVLQNGRRRGAGRVMVHEVALAAARQNAERVVTMPLTGARSEQRFLSGLGFSPAGSRRVAETASLLRRLETPGVRERRPRALDELIARRRRSRGLPETPPGGVDLSQLADRVTQRESTSMQVSRDVHTRRPDSSSTTIS</sequence>
<dbReference type="InterPro" id="IPR000182">
    <property type="entry name" value="GNAT_dom"/>
</dbReference>
<dbReference type="InterPro" id="IPR016181">
    <property type="entry name" value="Acyl_CoA_acyltransferase"/>
</dbReference>
<proteinExistence type="predicted"/>
<evidence type="ECO:0000256" key="1">
    <source>
        <dbReference type="ARBA" id="ARBA00022679"/>
    </source>
</evidence>
<evidence type="ECO:0000259" key="4">
    <source>
        <dbReference type="PROSITE" id="PS51186"/>
    </source>
</evidence>
<dbReference type="PROSITE" id="PS51186">
    <property type="entry name" value="GNAT"/>
    <property type="match status" value="1"/>
</dbReference>
<dbReference type="Gene3D" id="3.40.630.30">
    <property type="match status" value="1"/>
</dbReference>
<dbReference type="Proteomes" id="UP000824037">
    <property type="component" value="Unassembled WGS sequence"/>
</dbReference>
<feature type="region of interest" description="Disordered" evidence="3">
    <location>
        <begin position="183"/>
        <end position="234"/>
    </location>
</feature>
<evidence type="ECO:0000313" key="6">
    <source>
        <dbReference type="Proteomes" id="UP000824037"/>
    </source>
</evidence>
<organism evidence="5 6">
    <name type="scientific">Candidatus Ruania gallistercoris</name>
    <dbReference type="NCBI Taxonomy" id="2838746"/>
    <lineage>
        <taxon>Bacteria</taxon>
        <taxon>Bacillati</taxon>
        <taxon>Actinomycetota</taxon>
        <taxon>Actinomycetes</taxon>
        <taxon>Micrococcales</taxon>
        <taxon>Ruaniaceae</taxon>
        <taxon>Ruania</taxon>
    </lineage>
</organism>
<reference evidence="5" key="2">
    <citation type="submission" date="2021-04" db="EMBL/GenBank/DDBJ databases">
        <authorList>
            <person name="Gilroy R."/>
        </authorList>
    </citation>
    <scope>NUCLEOTIDE SEQUENCE</scope>
    <source>
        <strain evidence="5">ChiGjej4B4-7305</strain>
    </source>
</reference>
<protein>
    <submittedName>
        <fullName evidence="5">GNAT family N-acetyltransferase</fullName>
    </submittedName>
</protein>
<name>A0A9D2EH81_9MICO</name>
<dbReference type="AlphaFoldDB" id="A0A9D2EH81"/>
<dbReference type="CDD" id="cd04301">
    <property type="entry name" value="NAT_SF"/>
    <property type="match status" value="1"/>
</dbReference>
<keyword evidence="2" id="KW-0012">Acyltransferase</keyword>
<dbReference type="InterPro" id="IPR050832">
    <property type="entry name" value="Bact_Acetyltransf"/>
</dbReference>
<keyword evidence="1" id="KW-0808">Transferase</keyword>
<dbReference type="GO" id="GO:0016747">
    <property type="term" value="F:acyltransferase activity, transferring groups other than amino-acyl groups"/>
    <property type="evidence" value="ECO:0007669"/>
    <property type="project" value="InterPro"/>
</dbReference>
<gene>
    <name evidence="5" type="ORF">H9815_17515</name>
</gene>